<sequence length="83" mass="9323">MYVICILINQYLLIYSLFNVYLTQSLFFSDNHSNTHTTKNMKKSIYLLLSILLAQQAYSQSGNYASSGYEAVNFGPIDLPTGG</sequence>
<dbReference type="EMBL" id="QGDT01000018">
    <property type="protein sequence ID" value="PWJ54301.1"/>
    <property type="molecule type" value="Genomic_DNA"/>
</dbReference>
<evidence type="ECO:0000313" key="1">
    <source>
        <dbReference type="EMBL" id="PWJ54301.1"/>
    </source>
</evidence>
<dbReference type="AlphaFoldDB" id="A0A316A9D9"/>
<reference evidence="1 2" key="1">
    <citation type="submission" date="2018-03" db="EMBL/GenBank/DDBJ databases">
        <title>Genomic Encyclopedia of Archaeal and Bacterial Type Strains, Phase II (KMG-II): from individual species to whole genera.</title>
        <authorList>
            <person name="Goeker M."/>
        </authorList>
    </citation>
    <scope>NUCLEOTIDE SEQUENCE [LARGE SCALE GENOMIC DNA]</scope>
    <source>
        <strain evidence="1 2">DSM 100346</strain>
    </source>
</reference>
<dbReference type="Proteomes" id="UP000245880">
    <property type="component" value="Unassembled WGS sequence"/>
</dbReference>
<organism evidence="1 2">
    <name type="scientific">Dyadobacter jejuensis</name>
    <dbReference type="NCBI Taxonomy" id="1082580"/>
    <lineage>
        <taxon>Bacteria</taxon>
        <taxon>Pseudomonadati</taxon>
        <taxon>Bacteroidota</taxon>
        <taxon>Cytophagia</taxon>
        <taxon>Cytophagales</taxon>
        <taxon>Spirosomataceae</taxon>
        <taxon>Dyadobacter</taxon>
    </lineage>
</organism>
<accession>A0A316A9D9</accession>
<evidence type="ECO:0000313" key="2">
    <source>
        <dbReference type="Proteomes" id="UP000245880"/>
    </source>
</evidence>
<proteinExistence type="predicted"/>
<gene>
    <name evidence="1" type="ORF">CLV98_11863</name>
</gene>
<comment type="caution">
    <text evidence="1">The sequence shown here is derived from an EMBL/GenBank/DDBJ whole genome shotgun (WGS) entry which is preliminary data.</text>
</comment>
<feature type="non-terminal residue" evidence="1">
    <location>
        <position position="83"/>
    </location>
</feature>
<name>A0A316A9D9_9BACT</name>
<keyword evidence="2" id="KW-1185">Reference proteome</keyword>
<protein>
    <submittedName>
        <fullName evidence="1">Uncharacterized protein</fullName>
    </submittedName>
</protein>